<gene>
    <name evidence="2" type="ORF">SEUCBS140593_007970</name>
</gene>
<evidence type="ECO:0000313" key="3">
    <source>
        <dbReference type="Proteomes" id="UP001642482"/>
    </source>
</evidence>
<proteinExistence type="predicted"/>
<dbReference type="InterPro" id="IPR039279">
    <property type="entry name" value="QRT3-like"/>
</dbReference>
<dbReference type="Gene3D" id="2.160.20.10">
    <property type="entry name" value="Single-stranded right-handed beta-helix, Pectin lyase-like"/>
    <property type="match status" value="3"/>
</dbReference>
<dbReference type="Pfam" id="PF12708">
    <property type="entry name" value="Pect-lyase_RHGA_epim"/>
    <property type="match status" value="1"/>
</dbReference>
<dbReference type="PANTHER" id="PTHR33928">
    <property type="entry name" value="POLYGALACTURONASE QRT3"/>
    <property type="match status" value="1"/>
</dbReference>
<dbReference type="SUPFAM" id="SSF51695">
    <property type="entry name" value="PLC-like phosphodiesterases"/>
    <property type="match status" value="1"/>
</dbReference>
<organism evidence="2 3">
    <name type="scientific">Sporothrix eucalyptigena</name>
    <dbReference type="NCBI Taxonomy" id="1812306"/>
    <lineage>
        <taxon>Eukaryota</taxon>
        <taxon>Fungi</taxon>
        <taxon>Dikarya</taxon>
        <taxon>Ascomycota</taxon>
        <taxon>Pezizomycotina</taxon>
        <taxon>Sordariomycetes</taxon>
        <taxon>Sordariomycetidae</taxon>
        <taxon>Ophiostomatales</taxon>
        <taxon>Ophiostomataceae</taxon>
        <taxon>Sporothrix</taxon>
    </lineage>
</organism>
<dbReference type="EMBL" id="CAWUHD010000103">
    <property type="protein sequence ID" value="CAK7231571.1"/>
    <property type="molecule type" value="Genomic_DNA"/>
</dbReference>
<keyword evidence="3" id="KW-1185">Reference proteome</keyword>
<accession>A0ABP0CJK3</accession>
<dbReference type="InterPro" id="IPR011050">
    <property type="entry name" value="Pectin_lyase_fold/virulence"/>
</dbReference>
<dbReference type="InterPro" id="IPR012334">
    <property type="entry name" value="Pectin_lyas_fold"/>
</dbReference>
<dbReference type="InterPro" id="IPR017946">
    <property type="entry name" value="PLC-like_Pdiesterase_TIM-brl"/>
</dbReference>
<evidence type="ECO:0000313" key="2">
    <source>
        <dbReference type="EMBL" id="CAK7231571.1"/>
    </source>
</evidence>
<comment type="caution">
    <text evidence="2">The sequence shown here is derived from an EMBL/GenBank/DDBJ whole genome shotgun (WGS) entry which is preliminary data.</text>
</comment>
<dbReference type="Proteomes" id="UP001642482">
    <property type="component" value="Unassembled WGS sequence"/>
</dbReference>
<name>A0ABP0CJK3_9PEZI</name>
<dbReference type="SUPFAM" id="SSF51126">
    <property type="entry name" value="Pectin lyase-like"/>
    <property type="match status" value="2"/>
</dbReference>
<dbReference type="CDD" id="cd23668">
    <property type="entry name" value="GH55_beta13glucanase-like"/>
    <property type="match status" value="1"/>
</dbReference>
<protein>
    <recommendedName>
        <fullName evidence="1">Rhamnogalacturonase A/B/Epimerase-like pectate lyase domain-containing protein</fullName>
    </recommendedName>
</protein>
<feature type="domain" description="Rhamnogalacturonase A/B/Epimerase-like pectate lyase" evidence="1">
    <location>
        <begin position="199"/>
        <end position="348"/>
    </location>
</feature>
<dbReference type="PANTHER" id="PTHR33928:SF2">
    <property type="entry name" value="PECTATE LYASE SUPERFAMILY PROTEIN DOMAIN-CONTAINING PROTEIN-RELATED"/>
    <property type="match status" value="1"/>
</dbReference>
<dbReference type="PROSITE" id="PS51257">
    <property type="entry name" value="PROKAR_LIPOPROTEIN"/>
    <property type="match status" value="1"/>
</dbReference>
<sequence length="1160" mass="125813">MTELFRSILVLVWAMSLACFSFGLHLGPRPLSQQRSPGAAVLHPSLPAWKLNARGTAIPLRLLNATDTDILQAQAIVDQALAEASILNAARVAHPRRNNYNASPYTTLTKKSSFGSPPSPPPPLLQITEQIAAAAALVAELDAVNSNATRYVAQKKRGAPFWMESIARIGTSPWSTIPDFQVFRNVKDFGAKGDGVTATSWPTIVAAKRFVGMGVLATDQYVPNGGNGVDGNAKEWYIDTASFYRQIRNFRIDIRQASQSAQICGIHYQVAQATSLEFIELISTSIKDNAKTTQQGIFAENGSGGQMADITFTGGLIGLFGGNQQFTAQRLTFNGCATAVQLNWDWGWEPGTGTTGITLDNVAFSGVKGRVVDTDGKEYVQGSPSSVDTWVLGPVFFTPPSRDVSLGYSFPTPRDNDLVGDAINGDGVSDDTLNLQALLDVYGNADHVIFIDAGVYLLSDTITVPAGARIVGEAWSQLAATGPKFSDASKPNIMLRIGSPSSKGSVEIQDLLFTTKGATPGAILVEWNLLADGKGTAGMWVHTSAQIATSALVAQQAPALRQKNARHPSPVPTMVVRLTQVSVYNARGFLIESTAPTWLYGTASEHSVLYQYNFNAAKNIFAGMIQTESPYYQPNPAPPAPFQSAVGALAGDPDYASCTSGKAGCDESWAVIIRDSENIHIAGAGLYSWYSNYDEACAKDNLAVNTHPYWSQVTVFYPIQNKPNPCRENVSSLQWHITQADYTYYPAQGKRSDWPGYVDDSHIFYVTVINASPDDFILTSTHSYQMPTFNFSTVAAGTSRQNTMTYEHSGTKSFVDDEGEAYYSIGNTKQTTFQVQARTDVTQNEVHPMVTRYVFDALATKDVSEGSSVEVIDRKGQRAANLVIAGSQKYGYWTSANPPVGWMGAILDIIGDRKLKHVCLLGSHDAGMSSIHGSTSELVIVRLSNDFNTDEGYRGLNGTEWNHVFDIFAKLDHLCGGIQGDLTDRTINDYIGDGQPCVLVVSDGGPVRPETGIYGVNQFPNNDHWSDTMSVDTMASDQISYMKANRNVVANNDKEKFFITQWIMTVEGFLNNAIGGNLQFGIDDLAIRSAYDAVFWKAWNAFTPTMYPSVILMDFIGAVQIDSTEQLNMSFASREAVALVMAVNLAVASMNCYVGGGSIY</sequence>
<dbReference type="InterPro" id="IPR024535">
    <property type="entry name" value="RHGA/B-epi-like_pectate_lyase"/>
</dbReference>
<evidence type="ECO:0000259" key="1">
    <source>
        <dbReference type="Pfam" id="PF12708"/>
    </source>
</evidence>
<reference evidence="2 3" key="1">
    <citation type="submission" date="2024-01" db="EMBL/GenBank/DDBJ databases">
        <authorList>
            <person name="Allen C."/>
            <person name="Tagirdzhanova G."/>
        </authorList>
    </citation>
    <scope>NUCLEOTIDE SEQUENCE [LARGE SCALE GENOMIC DNA]</scope>
</reference>